<dbReference type="Proteomes" id="UP001234178">
    <property type="component" value="Unassembled WGS sequence"/>
</dbReference>
<comment type="caution">
    <text evidence="1">The sequence shown here is derived from an EMBL/GenBank/DDBJ whole genome shotgun (WGS) entry which is preliminary data.</text>
</comment>
<evidence type="ECO:0000313" key="2">
    <source>
        <dbReference type="Proteomes" id="UP001234178"/>
    </source>
</evidence>
<proteinExistence type="predicted"/>
<protein>
    <submittedName>
        <fullName evidence="1">Uncharacterized protein</fullName>
    </submittedName>
</protein>
<organism evidence="1 2">
    <name type="scientific">Daphnia magna</name>
    <dbReference type="NCBI Taxonomy" id="35525"/>
    <lineage>
        <taxon>Eukaryota</taxon>
        <taxon>Metazoa</taxon>
        <taxon>Ecdysozoa</taxon>
        <taxon>Arthropoda</taxon>
        <taxon>Crustacea</taxon>
        <taxon>Branchiopoda</taxon>
        <taxon>Diplostraca</taxon>
        <taxon>Cladocera</taxon>
        <taxon>Anomopoda</taxon>
        <taxon>Daphniidae</taxon>
        <taxon>Daphnia</taxon>
    </lineage>
</organism>
<sequence length="63" mass="7150">MLIDVPLRNLVVLANSTAELTCDTAPPDRHDEVILVLWFRENVGTPIFRWAALRSRFTLSVEA</sequence>
<keyword evidence="2" id="KW-1185">Reference proteome</keyword>
<dbReference type="EMBL" id="JAOYFB010000036">
    <property type="protein sequence ID" value="KAK4019945.1"/>
    <property type="molecule type" value="Genomic_DNA"/>
</dbReference>
<reference evidence="1 2" key="1">
    <citation type="journal article" date="2023" name="Nucleic Acids Res.">
        <title>The hologenome of Daphnia magna reveals possible DNA methylation and microbiome-mediated evolution of the host genome.</title>
        <authorList>
            <person name="Chaturvedi A."/>
            <person name="Li X."/>
            <person name="Dhandapani V."/>
            <person name="Marshall H."/>
            <person name="Kissane S."/>
            <person name="Cuenca-Cambronero M."/>
            <person name="Asole G."/>
            <person name="Calvet F."/>
            <person name="Ruiz-Romero M."/>
            <person name="Marangio P."/>
            <person name="Guigo R."/>
            <person name="Rago D."/>
            <person name="Mirbahai L."/>
            <person name="Eastwood N."/>
            <person name="Colbourne J.K."/>
            <person name="Zhou J."/>
            <person name="Mallon E."/>
            <person name="Orsini L."/>
        </authorList>
    </citation>
    <scope>NUCLEOTIDE SEQUENCE [LARGE SCALE GENOMIC DNA]</scope>
    <source>
        <strain evidence="1">LRV0_1</strain>
    </source>
</reference>
<gene>
    <name evidence="1" type="ORF">OUZ56_001943</name>
</gene>
<accession>A0ABR0A4N2</accession>
<evidence type="ECO:0000313" key="1">
    <source>
        <dbReference type="EMBL" id="KAK4019945.1"/>
    </source>
</evidence>
<name>A0ABR0A4N2_9CRUS</name>